<proteinExistence type="predicted"/>
<accession>A0AA97DAI5</accession>
<reference evidence="3" key="3">
    <citation type="submission" date="2024-06" db="EMBL/GenBank/DDBJ databases">
        <authorList>
            <person name="Zeng C."/>
        </authorList>
    </citation>
    <scope>NUCLEOTIDE SEQUENCE [LARGE SCALE GENOMIC DNA]</scope>
    <source>
        <strain evidence="3">ZCY20-5</strain>
    </source>
</reference>
<keyword evidence="3" id="KW-1185">Reference proteome</keyword>
<organism evidence="2 3">
    <name type="scientific">Caproicibacterium argilliputei</name>
    <dbReference type="NCBI Taxonomy" id="3030016"/>
    <lineage>
        <taxon>Bacteria</taxon>
        <taxon>Bacillati</taxon>
        <taxon>Bacillota</taxon>
        <taxon>Clostridia</taxon>
        <taxon>Eubacteriales</taxon>
        <taxon>Oscillospiraceae</taxon>
        <taxon>Caproicibacterium</taxon>
    </lineage>
</organism>
<dbReference type="RefSeq" id="WP_275846719.1">
    <property type="nucleotide sequence ID" value="NZ_CP135996.1"/>
</dbReference>
<protein>
    <submittedName>
        <fullName evidence="2">Uncharacterized protein</fullName>
    </submittedName>
</protein>
<name>A0AA97DAI5_9FIRM</name>
<feature type="compositionally biased region" description="Polar residues" evidence="1">
    <location>
        <begin position="231"/>
        <end position="247"/>
    </location>
</feature>
<evidence type="ECO:0000313" key="2">
    <source>
        <dbReference type="EMBL" id="WOC31836.1"/>
    </source>
</evidence>
<sequence length="384" mass="39853">MPKLSHCLPSKRLFRPAVLLLALIISTAAVLCIPSRAGTATQTWCLGSTWTLSVTEGCTTLQGSGGQTAVFDGSLLAACREDTLGTLCLLLQRSDGLYGGFYDPADPKAVPTSTPLPKELDPSVWEAGIDPATFDLYLHVRTAQGTECFYLVQGDETGTHCAAADASTAIWNSTTAVPEPSAETSQESSGSSIEPDTPPASASPSSAAESASSLPSLASEAESSDAASLPQADSSANNPSAPESTAEPTEIYRCSDPVTVAEFEQLFLTTRSRTSSRQEQFQFTTAKGVPISTGSLTTGDIVQEIHDGTIRRFQLVIPGDLCGSGRPDKASYQALRNCVAGSEPLTGLAALAADMTAPAGYVSADTVPVLTTADLLLLKRAGGL</sequence>
<feature type="compositionally biased region" description="Low complexity" evidence="1">
    <location>
        <begin position="181"/>
        <end position="230"/>
    </location>
</feature>
<feature type="region of interest" description="Disordered" evidence="1">
    <location>
        <begin position="175"/>
        <end position="252"/>
    </location>
</feature>
<dbReference type="AlphaFoldDB" id="A0AA97DAI5"/>
<dbReference type="Proteomes" id="UP001300604">
    <property type="component" value="Chromosome"/>
</dbReference>
<dbReference type="EMBL" id="CP135996">
    <property type="protein sequence ID" value="WOC31836.1"/>
    <property type="molecule type" value="Genomic_DNA"/>
</dbReference>
<gene>
    <name evidence="2" type="ORF">PXC00_11655</name>
</gene>
<evidence type="ECO:0000256" key="1">
    <source>
        <dbReference type="SAM" id="MobiDB-lite"/>
    </source>
</evidence>
<evidence type="ECO:0000313" key="3">
    <source>
        <dbReference type="Proteomes" id="UP001300604"/>
    </source>
</evidence>
<dbReference type="KEGG" id="carl:PXC00_11655"/>
<reference evidence="3" key="1">
    <citation type="submission" date="2024-06" db="EMBL/GenBank/DDBJ databases">
        <title>Caproicibacterium argilliputei sp. nov, a novel caproic acid producing anaerobic bacterium isolated from pit mud.</title>
        <authorList>
            <person name="Zeng C."/>
        </authorList>
    </citation>
    <scope>NUCLEOTIDE SEQUENCE [LARGE SCALE GENOMIC DNA]</scope>
    <source>
        <strain evidence="3">ZCY20-5</strain>
    </source>
</reference>
<reference evidence="2 3" key="2">
    <citation type="submission" date="2024-06" db="EMBL/GenBank/DDBJ databases">
        <title>Caproicibacterium argilliputei sp. nov, a novel caproic acid producing anaerobic bacterium isolated from pit mud.</title>
        <authorList>
            <person name="Xia S."/>
        </authorList>
    </citation>
    <scope>NUCLEOTIDE SEQUENCE [LARGE SCALE GENOMIC DNA]</scope>
    <source>
        <strain evidence="2 3">ZCY20-5</strain>
    </source>
</reference>